<dbReference type="PANTHER" id="PTHR22617:SF23">
    <property type="entry name" value="CHEMOTAXIS PROTEIN CHEW"/>
    <property type="match status" value="1"/>
</dbReference>
<dbReference type="SMART" id="SM00260">
    <property type="entry name" value="CheW"/>
    <property type="match status" value="1"/>
</dbReference>
<comment type="caution">
    <text evidence="2">The sequence shown here is derived from an EMBL/GenBank/DDBJ whole genome shotgun (WGS) entry which is preliminary data.</text>
</comment>
<dbReference type="GO" id="GO:0005829">
    <property type="term" value="C:cytosol"/>
    <property type="evidence" value="ECO:0007669"/>
    <property type="project" value="TreeGrafter"/>
</dbReference>
<dbReference type="InterPro" id="IPR036061">
    <property type="entry name" value="CheW-like_dom_sf"/>
</dbReference>
<dbReference type="AlphaFoldDB" id="A0A396RQE4"/>
<organism evidence="2 3">
    <name type="scientific">Sphingomonas gilva</name>
    <dbReference type="NCBI Taxonomy" id="2305907"/>
    <lineage>
        <taxon>Bacteria</taxon>
        <taxon>Pseudomonadati</taxon>
        <taxon>Pseudomonadota</taxon>
        <taxon>Alphaproteobacteria</taxon>
        <taxon>Sphingomonadales</taxon>
        <taxon>Sphingomonadaceae</taxon>
        <taxon>Sphingomonas</taxon>
    </lineage>
</organism>
<dbReference type="PANTHER" id="PTHR22617">
    <property type="entry name" value="CHEMOTAXIS SENSOR HISTIDINE KINASE-RELATED"/>
    <property type="match status" value="1"/>
</dbReference>
<accession>A0A396RQE4</accession>
<dbReference type="GO" id="GO:0007165">
    <property type="term" value="P:signal transduction"/>
    <property type="evidence" value="ECO:0007669"/>
    <property type="project" value="InterPro"/>
</dbReference>
<evidence type="ECO:0000259" key="1">
    <source>
        <dbReference type="PROSITE" id="PS50851"/>
    </source>
</evidence>
<reference evidence="2 3" key="1">
    <citation type="submission" date="2018-08" db="EMBL/GenBank/DDBJ databases">
        <title>The multiple taxonomic identification of Sphingomonas gilva.</title>
        <authorList>
            <person name="Zhu D."/>
            <person name="Zheng S."/>
        </authorList>
    </citation>
    <scope>NUCLEOTIDE SEQUENCE [LARGE SCALE GENOMIC DNA]</scope>
    <source>
        <strain evidence="2 3">ZDH117</strain>
    </source>
</reference>
<dbReference type="PROSITE" id="PS50851">
    <property type="entry name" value="CHEW"/>
    <property type="match status" value="1"/>
</dbReference>
<dbReference type="InterPro" id="IPR002545">
    <property type="entry name" value="CheW-lke_dom"/>
</dbReference>
<dbReference type="GO" id="GO:0006935">
    <property type="term" value="P:chemotaxis"/>
    <property type="evidence" value="ECO:0007669"/>
    <property type="project" value="InterPro"/>
</dbReference>
<keyword evidence="3" id="KW-1185">Reference proteome</keyword>
<dbReference type="InterPro" id="IPR039315">
    <property type="entry name" value="CheW"/>
</dbReference>
<dbReference type="OrthoDB" id="7390823at2"/>
<proteinExistence type="predicted"/>
<dbReference type="Gene3D" id="2.40.50.180">
    <property type="entry name" value="CheA-289, Domain 4"/>
    <property type="match status" value="1"/>
</dbReference>
<feature type="domain" description="CheW-like" evidence="1">
    <location>
        <begin position="3"/>
        <end position="141"/>
    </location>
</feature>
<dbReference type="EMBL" id="QWLV01000009">
    <property type="protein sequence ID" value="RHW16493.1"/>
    <property type="molecule type" value="Genomic_DNA"/>
</dbReference>
<evidence type="ECO:0000313" key="3">
    <source>
        <dbReference type="Proteomes" id="UP000266693"/>
    </source>
</evidence>
<gene>
    <name evidence="2" type="ORF">D1610_15465</name>
</gene>
<dbReference type="Proteomes" id="UP000266693">
    <property type="component" value="Unassembled WGS sequence"/>
</dbReference>
<protein>
    <submittedName>
        <fullName evidence="2">Chemotaxis protein CheW</fullName>
    </submittedName>
</protein>
<sequence>MREELYLITAIAGRAVAMPSHCVDSVVDLGPVVPVPAAPPHVRGLAALRSKVVTVIDAAIALGEPDAALAVGRAVVVTVTGHVYAVLVDRLEDVAPFASSRLPDGVNLDAGWSKAARGVIDRGGEAVLIIDPAALIAGTGKAAEMLAA</sequence>
<dbReference type="Pfam" id="PF01584">
    <property type="entry name" value="CheW"/>
    <property type="match status" value="1"/>
</dbReference>
<dbReference type="SUPFAM" id="SSF50341">
    <property type="entry name" value="CheW-like"/>
    <property type="match status" value="1"/>
</dbReference>
<dbReference type="Gene3D" id="2.30.30.40">
    <property type="entry name" value="SH3 Domains"/>
    <property type="match status" value="1"/>
</dbReference>
<dbReference type="RefSeq" id="WP_118865098.1">
    <property type="nucleotide sequence ID" value="NZ_QWLV01000009.1"/>
</dbReference>
<evidence type="ECO:0000313" key="2">
    <source>
        <dbReference type="EMBL" id="RHW16493.1"/>
    </source>
</evidence>
<name>A0A396RQE4_9SPHN</name>